<evidence type="ECO:0000313" key="2">
    <source>
        <dbReference type="EMBL" id="MBL4935630.1"/>
    </source>
</evidence>
<reference evidence="2 3" key="1">
    <citation type="submission" date="2021-01" db="EMBL/GenBank/DDBJ databases">
        <title>Genome public.</title>
        <authorList>
            <person name="Liu C."/>
            <person name="Sun Q."/>
        </authorList>
    </citation>
    <scope>NUCLEOTIDE SEQUENCE [LARGE SCALE GENOMIC DNA]</scope>
    <source>
        <strain evidence="2 3">YIM B02515</strain>
    </source>
</reference>
<evidence type="ECO:0000313" key="3">
    <source>
        <dbReference type="Proteomes" id="UP000632377"/>
    </source>
</evidence>
<keyword evidence="3" id="KW-1185">Reference proteome</keyword>
<proteinExistence type="predicted"/>
<dbReference type="RefSeq" id="WP_202748226.1">
    <property type="nucleotide sequence ID" value="NZ_JAESWC010000002.1"/>
</dbReference>
<evidence type="ECO:0008006" key="4">
    <source>
        <dbReference type="Google" id="ProtNLM"/>
    </source>
</evidence>
<comment type="caution">
    <text evidence="2">The sequence shown here is derived from an EMBL/GenBank/DDBJ whole genome shotgun (WGS) entry which is preliminary data.</text>
</comment>
<dbReference type="Proteomes" id="UP000632377">
    <property type="component" value="Unassembled WGS sequence"/>
</dbReference>
<gene>
    <name evidence="2" type="ORF">JK636_07650</name>
</gene>
<feature type="region of interest" description="Disordered" evidence="1">
    <location>
        <begin position="21"/>
        <end position="57"/>
    </location>
</feature>
<name>A0ABS1T8H7_9CLOT</name>
<dbReference type="EMBL" id="JAESWC010000002">
    <property type="protein sequence ID" value="MBL4935630.1"/>
    <property type="molecule type" value="Genomic_DNA"/>
</dbReference>
<accession>A0ABS1T8H7</accession>
<evidence type="ECO:0000256" key="1">
    <source>
        <dbReference type="SAM" id="MobiDB-lite"/>
    </source>
</evidence>
<organism evidence="2 3">
    <name type="scientific">Clostridium rhizosphaerae</name>
    <dbReference type="NCBI Taxonomy" id="2803861"/>
    <lineage>
        <taxon>Bacteria</taxon>
        <taxon>Bacillati</taxon>
        <taxon>Bacillota</taxon>
        <taxon>Clostridia</taxon>
        <taxon>Eubacteriales</taxon>
        <taxon>Clostridiaceae</taxon>
        <taxon>Clostridium</taxon>
    </lineage>
</organism>
<protein>
    <recommendedName>
        <fullName evidence="4">DUF4025 domain-containing protein</fullName>
    </recommendedName>
</protein>
<feature type="compositionally biased region" description="Basic and acidic residues" evidence="1">
    <location>
        <begin position="29"/>
        <end position="57"/>
    </location>
</feature>
<sequence>MKIIKDNEKLRNYSQVESFNRMSDLDEETTSRETAGGDKELLKADINDKDYVEKENT</sequence>